<reference evidence="4" key="1">
    <citation type="submission" date="2016-09" db="EMBL/GenBank/DDBJ databases">
        <authorList>
            <person name="Varghese N."/>
            <person name="Submissions S."/>
        </authorList>
    </citation>
    <scope>NUCLEOTIDE SEQUENCE [LARGE SCALE GENOMIC DNA]</scope>
    <source>
        <strain evidence="4">JS23</strain>
    </source>
</reference>
<dbReference type="STRING" id="1770053.SAMN05216551_11246"/>
<dbReference type="GO" id="GO:0016530">
    <property type="term" value="F:metallochaperone activity"/>
    <property type="evidence" value="ECO:0007669"/>
    <property type="project" value="TreeGrafter"/>
</dbReference>
<dbReference type="GO" id="GO:0051082">
    <property type="term" value="F:unfolded protein binding"/>
    <property type="evidence" value="ECO:0007669"/>
    <property type="project" value="InterPro"/>
</dbReference>
<name>A0A1H2PUP6_9BURK</name>
<dbReference type="AlphaFoldDB" id="A0A1H2PUP6"/>
<dbReference type="Proteomes" id="UP000243719">
    <property type="component" value="Unassembled WGS sequence"/>
</dbReference>
<sequence length="284" mass="30408">MRILKVASLLLDYPCSELVDGREALADAIRQAREIGPDRRRALLALLDELTMNDLLDVQERYDGLFDRGRHLSLLLFEHVHGESRDRGQAMVDLLAHYHAAGFAIGRNELPDHIPLYLEFLSTRDAAGACEGLADVAHLLALLAKRLDERQSPYATIFRALLDIAGHADGVDAIDAADASVDGPLGQGAGAHAAQDDDSLEALDRAWAEEQVSFLAAGQQGCASGCASTERAGGPPPMPAEPPEPHAAHVAHAAHAAQGLPEPIAVPMHWVDFVRTRGAEAARS</sequence>
<keyword evidence="4" id="KW-1185">Reference proteome</keyword>
<dbReference type="InterPro" id="IPR020945">
    <property type="entry name" value="DMSO/NO3_reduct_chaperone"/>
</dbReference>
<dbReference type="EMBL" id="FNLO01000012">
    <property type="protein sequence ID" value="SDV50512.1"/>
    <property type="molecule type" value="Genomic_DNA"/>
</dbReference>
<evidence type="ECO:0000256" key="1">
    <source>
        <dbReference type="ARBA" id="ARBA00023063"/>
    </source>
</evidence>
<organism evidence="3 4">
    <name type="scientific">Chitinasiproducens palmae</name>
    <dbReference type="NCBI Taxonomy" id="1770053"/>
    <lineage>
        <taxon>Bacteria</taxon>
        <taxon>Pseudomonadati</taxon>
        <taxon>Pseudomonadota</taxon>
        <taxon>Betaproteobacteria</taxon>
        <taxon>Burkholderiales</taxon>
        <taxon>Burkholderiaceae</taxon>
        <taxon>Chitinasiproducens</taxon>
    </lineage>
</organism>
<dbReference type="RefSeq" id="WP_091911555.1">
    <property type="nucleotide sequence ID" value="NZ_FNLO01000012.1"/>
</dbReference>
<dbReference type="GO" id="GO:0042128">
    <property type="term" value="P:nitrate assimilation"/>
    <property type="evidence" value="ECO:0007669"/>
    <property type="project" value="UniProtKB-KW"/>
</dbReference>
<dbReference type="OrthoDB" id="8478585at2"/>
<dbReference type="NCBIfam" id="TIGR00684">
    <property type="entry name" value="narJ"/>
    <property type="match status" value="1"/>
</dbReference>
<protein>
    <submittedName>
        <fullName evidence="3">Respiratory nitrate reductase chaperone NarJ</fullName>
    </submittedName>
</protein>
<accession>A0A1H2PUP6</accession>
<proteinExistence type="predicted"/>
<dbReference type="GO" id="GO:0051131">
    <property type="term" value="P:chaperone-mediated protein complex assembly"/>
    <property type="evidence" value="ECO:0007669"/>
    <property type="project" value="InterPro"/>
</dbReference>
<evidence type="ECO:0000313" key="3">
    <source>
        <dbReference type="EMBL" id="SDV50512.1"/>
    </source>
</evidence>
<keyword evidence="1" id="KW-0534">Nitrate assimilation</keyword>
<evidence type="ECO:0000313" key="4">
    <source>
        <dbReference type="Proteomes" id="UP000243719"/>
    </source>
</evidence>
<gene>
    <name evidence="3" type="ORF">SAMN05216551_11246</name>
</gene>
<evidence type="ECO:0000256" key="2">
    <source>
        <dbReference type="SAM" id="MobiDB-lite"/>
    </source>
</evidence>
<dbReference type="SUPFAM" id="SSF89155">
    <property type="entry name" value="TorD-like"/>
    <property type="match status" value="1"/>
</dbReference>
<dbReference type="PANTHER" id="PTHR43680:SF2">
    <property type="entry name" value="NITRATE REDUCTASE MOLYBDENUM COFACTOR ASSEMBLY CHAPERONE NARJ"/>
    <property type="match status" value="1"/>
</dbReference>
<dbReference type="InterPro" id="IPR003765">
    <property type="entry name" value="NO3_reductase_chaperone_NarJ"/>
</dbReference>
<dbReference type="PANTHER" id="PTHR43680">
    <property type="entry name" value="NITRATE REDUCTASE MOLYBDENUM COFACTOR ASSEMBLY CHAPERONE"/>
    <property type="match status" value="1"/>
</dbReference>
<dbReference type="Pfam" id="PF02613">
    <property type="entry name" value="Nitrate_red_del"/>
    <property type="match status" value="1"/>
</dbReference>
<dbReference type="InterPro" id="IPR036411">
    <property type="entry name" value="TorD-like_sf"/>
</dbReference>
<dbReference type="Gene3D" id="1.10.3480.10">
    <property type="entry name" value="TorD-like"/>
    <property type="match status" value="1"/>
</dbReference>
<feature type="region of interest" description="Disordered" evidence="2">
    <location>
        <begin position="225"/>
        <end position="247"/>
    </location>
</feature>